<evidence type="ECO:0000313" key="2">
    <source>
        <dbReference type="Proteomes" id="UP000003494"/>
    </source>
</evidence>
<proteinExistence type="predicted"/>
<evidence type="ECO:0000313" key="1">
    <source>
        <dbReference type="EMBL" id="EEP28035.1"/>
    </source>
</evidence>
<organism evidence="1 2">
    <name type="scientific">Shuttleworthella satelles DSM 14600</name>
    <dbReference type="NCBI Taxonomy" id="626523"/>
    <lineage>
        <taxon>Bacteria</taxon>
        <taxon>Bacillati</taxon>
        <taxon>Bacillota</taxon>
        <taxon>Clostridia</taxon>
        <taxon>Lachnospirales</taxon>
        <taxon>Lachnospiraceae</taxon>
        <taxon>Shuttleworthella</taxon>
    </lineage>
</organism>
<gene>
    <name evidence="1" type="ORF">GCWU000342_01581</name>
</gene>
<dbReference type="EMBL" id="ACIP02000003">
    <property type="protein sequence ID" value="EEP28035.1"/>
    <property type="molecule type" value="Genomic_DNA"/>
</dbReference>
<sequence length="56" mass="6327">MATEDGYPGFLYNEKGREVVANRSAYDKKTQARLIAYLEEKTVPVIRERCTGCTLA</sequence>
<dbReference type="Proteomes" id="UP000003494">
    <property type="component" value="Unassembled WGS sequence"/>
</dbReference>
<dbReference type="AlphaFoldDB" id="C4GC93"/>
<comment type="caution">
    <text evidence="1">The sequence shown here is derived from an EMBL/GenBank/DDBJ whole genome shotgun (WGS) entry which is preliminary data.</text>
</comment>
<accession>C4GC93</accession>
<keyword evidence="2" id="KW-1185">Reference proteome</keyword>
<dbReference type="HOGENOM" id="CLU_3011856_0_0_9"/>
<dbReference type="STRING" id="626523.GCWU000342_01581"/>
<name>C4GC93_9FIRM</name>
<reference evidence="1" key="1">
    <citation type="submission" date="2009-04" db="EMBL/GenBank/DDBJ databases">
        <authorList>
            <person name="Weinstock G."/>
            <person name="Sodergren E."/>
            <person name="Clifton S."/>
            <person name="Fulton L."/>
            <person name="Fulton B."/>
            <person name="Courtney L."/>
            <person name="Fronick C."/>
            <person name="Harrison M."/>
            <person name="Strong C."/>
            <person name="Farmer C."/>
            <person name="Delahaunty K."/>
            <person name="Markovic C."/>
            <person name="Hall O."/>
            <person name="Minx P."/>
            <person name="Tomlinson C."/>
            <person name="Mitreva M."/>
            <person name="Nelson J."/>
            <person name="Hou S."/>
            <person name="Wollam A."/>
            <person name="Pepin K.H."/>
            <person name="Johnson M."/>
            <person name="Bhonagiri V."/>
            <person name="Nash W.E."/>
            <person name="Warren W."/>
            <person name="Chinwalla A."/>
            <person name="Mardis E.R."/>
            <person name="Wilson R.K."/>
        </authorList>
    </citation>
    <scope>NUCLEOTIDE SEQUENCE [LARGE SCALE GENOMIC DNA]</scope>
    <source>
        <strain evidence="1">DSM 14600</strain>
    </source>
</reference>
<protein>
    <submittedName>
        <fullName evidence="1">Uncharacterized protein</fullName>
    </submittedName>
</protein>